<protein>
    <submittedName>
        <fullName evidence="2">Uncharacterized protein</fullName>
    </submittedName>
</protein>
<gene>
    <name evidence="2" type="ORF">BCR34DRAFT_582682</name>
</gene>
<evidence type="ECO:0000313" key="3">
    <source>
        <dbReference type="Proteomes" id="UP000193144"/>
    </source>
</evidence>
<keyword evidence="3" id="KW-1185">Reference proteome</keyword>
<evidence type="ECO:0000256" key="1">
    <source>
        <dbReference type="SAM" id="MobiDB-lite"/>
    </source>
</evidence>
<dbReference type="EMBL" id="MCFA01000005">
    <property type="protein sequence ID" value="ORY18742.1"/>
    <property type="molecule type" value="Genomic_DNA"/>
</dbReference>
<dbReference type="Proteomes" id="UP000193144">
    <property type="component" value="Unassembled WGS sequence"/>
</dbReference>
<dbReference type="AlphaFoldDB" id="A0A1Y2A892"/>
<name>A0A1Y2A892_9PLEO</name>
<organism evidence="2 3">
    <name type="scientific">Clohesyomyces aquaticus</name>
    <dbReference type="NCBI Taxonomy" id="1231657"/>
    <lineage>
        <taxon>Eukaryota</taxon>
        <taxon>Fungi</taxon>
        <taxon>Dikarya</taxon>
        <taxon>Ascomycota</taxon>
        <taxon>Pezizomycotina</taxon>
        <taxon>Dothideomycetes</taxon>
        <taxon>Pleosporomycetidae</taxon>
        <taxon>Pleosporales</taxon>
        <taxon>Lindgomycetaceae</taxon>
        <taxon>Clohesyomyces</taxon>
    </lineage>
</organism>
<sequence>MDGFRDPIPHNDDSRHYQDATMHEAPDATMGGEEVHTQGSKHQPGQADFSTHVGQASVTLAALHLNSPSTAFSSPTGPKNASSMVPLHQFTGITNPAEMHAAILHNRIKRRYYSLTILPEPYTPWSPLPHHRQMETRPCFSPASRIHLLKCGHTIAVPRDAERCAANCQGLLKTMNAIDMDRAARLHGSILQYLSEFPELATTYNGMPIIRNTVDQNGGDFDCVQCNTTGLRPSAPAKVLMDYFCILVVRDQRDATLFQQLELGVKHVAQRLTQKPDNRNHFAGDVPPGSRHGGPGGAGRAYGIDGAASTRGAFGVGRGGQVRGRFSRIGSGRRFGSIQDSSIQRHHRHTQGRVAGARVEVQGSSGIDRMRKEEKKDVIEKLRDEQILEEWEKMQL</sequence>
<accession>A0A1Y2A892</accession>
<dbReference type="OrthoDB" id="3784745at2759"/>
<reference evidence="2 3" key="1">
    <citation type="submission" date="2016-07" db="EMBL/GenBank/DDBJ databases">
        <title>Pervasive Adenine N6-methylation of Active Genes in Fungi.</title>
        <authorList>
            <consortium name="DOE Joint Genome Institute"/>
            <person name="Mondo S.J."/>
            <person name="Dannebaum R.O."/>
            <person name="Kuo R.C."/>
            <person name="Labutti K."/>
            <person name="Haridas S."/>
            <person name="Kuo A."/>
            <person name="Salamov A."/>
            <person name="Ahrendt S.R."/>
            <person name="Lipzen A."/>
            <person name="Sullivan W."/>
            <person name="Andreopoulos W.B."/>
            <person name="Clum A."/>
            <person name="Lindquist E."/>
            <person name="Daum C."/>
            <person name="Ramamoorthy G.K."/>
            <person name="Gryganskyi A."/>
            <person name="Culley D."/>
            <person name="Magnuson J.K."/>
            <person name="James T.Y."/>
            <person name="O'Malley M.A."/>
            <person name="Stajich J.E."/>
            <person name="Spatafora J.W."/>
            <person name="Visel A."/>
            <person name="Grigoriev I.V."/>
        </authorList>
    </citation>
    <scope>NUCLEOTIDE SEQUENCE [LARGE SCALE GENOMIC DNA]</scope>
    <source>
        <strain evidence="2 3">CBS 115471</strain>
    </source>
</reference>
<feature type="compositionally biased region" description="Gly residues" evidence="1">
    <location>
        <begin position="291"/>
        <end position="300"/>
    </location>
</feature>
<proteinExistence type="predicted"/>
<comment type="caution">
    <text evidence="2">The sequence shown here is derived from an EMBL/GenBank/DDBJ whole genome shotgun (WGS) entry which is preliminary data.</text>
</comment>
<feature type="region of interest" description="Disordered" evidence="1">
    <location>
        <begin position="277"/>
        <end position="301"/>
    </location>
</feature>
<evidence type="ECO:0000313" key="2">
    <source>
        <dbReference type="EMBL" id="ORY18742.1"/>
    </source>
</evidence>